<dbReference type="InterPro" id="IPR007371">
    <property type="entry name" value="TPK_catalytic"/>
</dbReference>
<dbReference type="Gene3D" id="3.40.50.10240">
    <property type="entry name" value="Thiamin pyrophosphokinase, catalytic domain"/>
    <property type="match status" value="1"/>
</dbReference>
<name>I7JYP6_9LACO</name>
<evidence type="ECO:0000256" key="4">
    <source>
        <dbReference type="ARBA" id="ARBA00022840"/>
    </source>
</evidence>
<evidence type="ECO:0000256" key="2">
    <source>
        <dbReference type="ARBA" id="ARBA00022741"/>
    </source>
</evidence>
<dbReference type="GO" id="GO:0009229">
    <property type="term" value="P:thiamine diphosphate biosynthetic process"/>
    <property type="evidence" value="ECO:0007669"/>
    <property type="project" value="InterPro"/>
</dbReference>
<feature type="domain" description="Thiamin pyrophosphokinase thiamin-binding" evidence="6">
    <location>
        <begin position="149"/>
        <end position="212"/>
    </location>
</feature>
<protein>
    <recommendedName>
        <fullName evidence="5">Thiamine diphosphokinase</fullName>
        <ecNumber evidence="5">2.7.6.2</ecNumber>
    </recommendedName>
</protein>
<dbReference type="GO" id="GO:0016301">
    <property type="term" value="F:kinase activity"/>
    <property type="evidence" value="ECO:0007669"/>
    <property type="project" value="UniProtKB-KW"/>
</dbReference>
<dbReference type="SMART" id="SM00983">
    <property type="entry name" value="TPK_B1_binding"/>
    <property type="match status" value="1"/>
</dbReference>
<dbReference type="OrthoDB" id="9804377at2"/>
<dbReference type="RefSeq" id="WP_009560289.1">
    <property type="nucleotide sequence ID" value="NZ_AYZN01000001.1"/>
</dbReference>
<dbReference type="Pfam" id="PF04265">
    <property type="entry name" value="TPK_B1_binding"/>
    <property type="match status" value="1"/>
</dbReference>
<keyword evidence="2" id="KW-0547">Nucleotide-binding</keyword>
<dbReference type="InterPro" id="IPR036759">
    <property type="entry name" value="TPK_catalytic_sf"/>
</dbReference>
<dbReference type="GO" id="GO:0005524">
    <property type="term" value="F:ATP binding"/>
    <property type="evidence" value="ECO:0007669"/>
    <property type="project" value="UniProtKB-KW"/>
</dbReference>
<dbReference type="GO" id="GO:0030975">
    <property type="term" value="F:thiamine binding"/>
    <property type="evidence" value="ECO:0007669"/>
    <property type="project" value="InterPro"/>
</dbReference>
<sequence>MIAYALLGGPKEEWPIDIKDILLKAQNNHDLIIGVDRGSLLLEELGITPDLAVGDYDSLKKAELAQIEHSVADIRYSNPIKNYTDSELMIRIAFEEYQVDSLVILGATGGRIDHFLVNMFMMLNPDVRQYSEKIVLLDRQNKIRYYLPGQHKIAWENYPYFGVATLSAVDNLTIAEAKYHLENYSVAYPQIFSSNEFADKGKDFKLSFAKGMVSVIFSKDLERFYHLNN</sequence>
<dbReference type="SUPFAM" id="SSF63999">
    <property type="entry name" value="Thiamin pyrophosphokinase, catalytic domain"/>
    <property type="match status" value="1"/>
</dbReference>
<dbReference type="GO" id="GO:0004788">
    <property type="term" value="F:thiamine diphosphokinase activity"/>
    <property type="evidence" value="ECO:0007669"/>
    <property type="project" value="UniProtKB-UniRule"/>
</dbReference>
<proteinExistence type="predicted"/>
<evidence type="ECO:0000256" key="3">
    <source>
        <dbReference type="ARBA" id="ARBA00022777"/>
    </source>
</evidence>
<dbReference type="InterPro" id="IPR007373">
    <property type="entry name" value="Thiamin_PyroPKinase_B1-bd"/>
</dbReference>
<dbReference type="PANTHER" id="PTHR41299:SF1">
    <property type="entry name" value="THIAMINE PYROPHOSPHOKINASE"/>
    <property type="match status" value="1"/>
</dbReference>
<dbReference type="STRING" id="1423790.BN53_06515"/>
<dbReference type="EC" id="2.7.6.2" evidence="5"/>
<reference evidence="7 8" key="1">
    <citation type="submission" date="2012-06" db="EMBL/GenBank/DDBJ databases">
        <title>Draft Genome Sequence of Lactobacillus pasteurii CRBIP 24.76T.</title>
        <authorList>
            <person name="Cousin S."/>
            <person name="Bouchier C."/>
            <person name="Loux V."/>
            <person name="Ma L."/>
            <person name="Creno S."/>
            <person name="Bizet C."/>
            <person name="Clermont D."/>
        </authorList>
    </citation>
    <scope>NUCLEOTIDE SEQUENCE [LARGE SCALE GENOMIC DNA]</scope>
    <source>
        <strain evidence="8">CRBIP 24.76T</strain>
    </source>
</reference>
<dbReference type="eggNOG" id="COG1564">
    <property type="taxonomic scope" value="Bacteria"/>
</dbReference>
<evidence type="ECO:0000256" key="5">
    <source>
        <dbReference type="NCBIfam" id="TIGR01378"/>
    </source>
</evidence>
<dbReference type="InterPro" id="IPR006282">
    <property type="entry name" value="Thi_PPkinase"/>
</dbReference>
<dbReference type="GO" id="GO:0006772">
    <property type="term" value="P:thiamine metabolic process"/>
    <property type="evidence" value="ECO:0007669"/>
    <property type="project" value="UniProtKB-UniRule"/>
</dbReference>
<dbReference type="PATRIC" id="fig|1423790.3.peg.101"/>
<dbReference type="Proteomes" id="UP000009311">
    <property type="component" value="Unassembled WGS sequence"/>
</dbReference>
<dbReference type="NCBIfam" id="TIGR01378">
    <property type="entry name" value="thi_PPkinase"/>
    <property type="match status" value="1"/>
</dbReference>
<keyword evidence="1 7" id="KW-0808">Transferase</keyword>
<dbReference type="CDD" id="cd07995">
    <property type="entry name" value="TPK"/>
    <property type="match status" value="1"/>
</dbReference>
<dbReference type="EMBL" id="CAKD01000023">
    <property type="protein sequence ID" value="CCI85735.1"/>
    <property type="molecule type" value="Genomic_DNA"/>
</dbReference>
<evidence type="ECO:0000313" key="7">
    <source>
        <dbReference type="EMBL" id="CCI85735.1"/>
    </source>
</evidence>
<evidence type="ECO:0000259" key="6">
    <source>
        <dbReference type="SMART" id="SM00983"/>
    </source>
</evidence>
<dbReference type="Pfam" id="PF04263">
    <property type="entry name" value="TPK_catalytic"/>
    <property type="match status" value="1"/>
</dbReference>
<accession>I7JYP6</accession>
<keyword evidence="8" id="KW-1185">Reference proteome</keyword>
<dbReference type="AlphaFoldDB" id="I7JYP6"/>
<organism evidence="7 8">
    <name type="scientific">Lactobacillus pasteurii DSM 23907 = CRBIP 24.76</name>
    <dbReference type="NCBI Taxonomy" id="1423790"/>
    <lineage>
        <taxon>Bacteria</taxon>
        <taxon>Bacillati</taxon>
        <taxon>Bacillota</taxon>
        <taxon>Bacilli</taxon>
        <taxon>Lactobacillales</taxon>
        <taxon>Lactobacillaceae</taxon>
        <taxon>Lactobacillus</taxon>
    </lineage>
</organism>
<dbReference type="PANTHER" id="PTHR41299">
    <property type="entry name" value="THIAMINE PYROPHOSPHOKINASE"/>
    <property type="match status" value="1"/>
</dbReference>
<keyword evidence="4" id="KW-0067">ATP-binding</keyword>
<dbReference type="InterPro" id="IPR053149">
    <property type="entry name" value="TPK"/>
</dbReference>
<keyword evidence="3" id="KW-0418">Kinase</keyword>
<gene>
    <name evidence="7" type="ORF">BN53_06515</name>
</gene>
<evidence type="ECO:0000256" key="1">
    <source>
        <dbReference type="ARBA" id="ARBA00022679"/>
    </source>
</evidence>
<evidence type="ECO:0000313" key="8">
    <source>
        <dbReference type="Proteomes" id="UP000009311"/>
    </source>
</evidence>
<comment type="caution">
    <text evidence="7">The sequence shown here is derived from an EMBL/GenBank/DDBJ whole genome shotgun (WGS) entry which is preliminary data.</text>
</comment>